<feature type="chain" id="PRO_5046496714" description="LamG domain-containing protein" evidence="1">
    <location>
        <begin position="21"/>
        <end position="201"/>
    </location>
</feature>
<organism evidence="2 3">
    <name type="scientific">Akkermansia biwaensis</name>
    <dbReference type="NCBI Taxonomy" id="2946555"/>
    <lineage>
        <taxon>Bacteria</taxon>
        <taxon>Pseudomonadati</taxon>
        <taxon>Verrucomicrobiota</taxon>
        <taxon>Verrucomicrobiia</taxon>
        <taxon>Verrucomicrobiales</taxon>
        <taxon>Akkermansiaceae</taxon>
        <taxon>Akkermansia</taxon>
    </lineage>
</organism>
<evidence type="ECO:0000313" key="3">
    <source>
        <dbReference type="Proteomes" id="UP001062263"/>
    </source>
</evidence>
<dbReference type="RefSeq" id="WP_215435117.1">
    <property type="nucleotide sequence ID" value="NZ_AP025943.1"/>
</dbReference>
<dbReference type="EMBL" id="AP025943">
    <property type="protein sequence ID" value="BDL44858.1"/>
    <property type="molecule type" value="Genomic_DNA"/>
</dbReference>
<dbReference type="Proteomes" id="UP001062263">
    <property type="component" value="Chromosome"/>
</dbReference>
<keyword evidence="1" id="KW-0732">Signal</keyword>
<accession>A0ABM7ZJD7</accession>
<reference evidence="2" key="1">
    <citation type="submission" date="2022-06" db="EMBL/GenBank/DDBJ databases">
        <title>Akkermansia biwalacus sp. nov., an anaerobic mucin-degrading bacterium isolated from human intestine.</title>
        <authorList>
            <person name="Kobayashi Y."/>
            <person name="Inoue S."/>
            <person name="Kawahara T."/>
            <person name="Kohda N."/>
        </authorList>
    </citation>
    <scope>NUCLEOTIDE SEQUENCE</scope>
    <source>
        <strain evidence="2">WON2089</strain>
    </source>
</reference>
<protein>
    <recommendedName>
        <fullName evidence="4">LamG domain-containing protein</fullName>
    </recommendedName>
</protein>
<evidence type="ECO:0000256" key="1">
    <source>
        <dbReference type="SAM" id="SignalP"/>
    </source>
</evidence>
<sequence length="201" mass="21095">MKKSLFIAAALLYSGLGVQAATLKYYYDFNKLNGSLSSLNDNNLAGETAGTAAFSGGGWINYADGYEGKGYDSRSNGGQLTLGSADNGLGLNTEDGFSLSIAVKDFSPGQSQSTALWKGLLTFTSGSGQTMYLQKDSGDTSSAGEWAAYCGGNVGNWKNLTISKDSFSNLVITFQAGELNIYLDGQRRISASGVNFTGDVQ</sequence>
<feature type="signal peptide" evidence="1">
    <location>
        <begin position="1"/>
        <end position="20"/>
    </location>
</feature>
<evidence type="ECO:0000313" key="2">
    <source>
        <dbReference type="EMBL" id="BDL44858.1"/>
    </source>
</evidence>
<name>A0ABM7ZJD7_9BACT</name>
<proteinExistence type="predicted"/>
<evidence type="ECO:0008006" key="4">
    <source>
        <dbReference type="Google" id="ProtNLM"/>
    </source>
</evidence>
<gene>
    <name evidence="2" type="ORF">Abiwalacus_24320</name>
</gene>
<keyword evidence="3" id="KW-1185">Reference proteome</keyword>